<evidence type="ECO:0000256" key="5">
    <source>
        <dbReference type="ARBA" id="ARBA00022777"/>
    </source>
</evidence>
<dbReference type="GO" id="GO:0005737">
    <property type="term" value="C:cytoplasm"/>
    <property type="evidence" value="ECO:0007669"/>
    <property type="project" value="UniProtKB-ARBA"/>
</dbReference>
<evidence type="ECO:0000313" key="10">
    <source>
        <dbReference type="EMBL" id="KAG2493565.1"/>
    </source>
</evidence>
<evidence type="ECO:0000256" key="9">
    <source>
        <dbReference type="PROSITE-ProRule" id="PRU00259"/>
    </source>
</evidence>
<dbReference type="GO" id="GO:0004674">
    <property type="term" value="F:protein serine/threonine kinase activity"/>
    <property type="evidence" value="ECO:0007669"/>
    <property type="project" value="UniProtKB-KW"/>
</dbReference>
<dbReference type="OrthoDB" id="266718at2759"/>
<dbReference type="SUPFAM" id="SSF48403">
    <property type="entry name" value="Ankyrin repeat"/>
    <property type="match status" value="1"/>
</dbReference>
<feature type="repeat" description="ARM" evidence="9">
    <location>
        <begin position="805"/>
        <end position="837"/>
    </location>
</feature>
<dbReference type="Gene3D" id="1.25.10.10">
    <property type="entry name" value="Leucine-rich Repeat Variant"/>
    <property type="match status" value="1"/>
</dbReference>
<keyword evidence="2" id="KW-0723">Serine/threonine-protein kinase</keyword>
<evidence type="ECO:0000256" key="1">
    <source>
        <dbReference type="ARBA" id="ARBA00012513"/>
    </source>
</evidence>
<evidence type="ECO:0000256" key="3">
    <source>
        <dbReference type="ARBA" id="ARBA00022679"/>
    </source>
</evidence>
<dbReference type="InterPro" id="IPR011989">
    <property type="entry name" value="ARM-like"/>
</dbReference>
<evidence type="ECO:0000256" key="7">
    <source>
        <dbReference type="ARBA" id="ARBA00047899"/>
    </source>
</evidence>
<organism evidence="10 11">
    <name type="scientific">Edaphochlamys debaryana</name>
    <dbReference type="NCBI Taxonomy" id="47281"/>
    <lineage>
        <taxon>Eukaryota</taxon>
        <taxon>Viridiplantae</taxon>
        <taxon>Chlorophyta</taxon>
        <taxon>core chlorophytes</taxon>
        <taxon>Chlorophyceae</taxon>
        <taxon>CS clade</taxon>
        <taxon>Chlamydomonadales</taxon>
        <taxon>Chlamydomonadales incertae sedis</taxon>
        <taxon>Edaphochlamys</taxon>
    </lineage>
</organism>
<name>A0A835Y6X3_9CHLO</name>
<dbReference type="Proteomes" id="UP000612055">
    <property type="component" value="Unassembled WGS sequence"/>
</dbReference>
<dbReference type="Pfam" id="PF00514">
    <property type="entry name" value="Arm"/>
    <property type="match status" value="1"/>
</dbReference>
<evidence type="ECO:0000313" key="11">
    <source>
        <dbReference type="Proteomes" id="UP000612055"/>
    </source>
</evidence>
<gene>
    <name evidence="10" type="ORF">HYH03_008379</name>
</gene>
<comment type="catalytic activity">
    <reaction evidence="7">
        <text>L-threonyl-[protein] + ATP = O-phospho-L-threonyl-[protein] + ADP + H(+)</text>
        <dbReference type="Rhea" id="RHEA:46608"/>
        <dbReference type="Rhea" id="RHEA-COMP:11060"/>
        <dbReference type="Rhea" id="RHEA-COMP:11605"/>
        <dbReference type="ChEBI" id="CHEBI:15378"/>
        <dbReference type="ChEBI" id="CHEBI:30013"/>
        <dbReference type="ChEBI" id="CHEBI:30616"/>
        <dbReference type="ChEBI" id="CHEBI:61977"/>
        <dbReference type="ChEBI" id="CHEBI:456216"/>
        <dbReference type="EC" id="2.7.11.1"/>
    </reaction>
</comment>
<dbReference type="SUPFAM" id="SSF48371">
    <property type="entry name" value="ARM repeat"/>
    <property type="match status" value="1"/>
</dbReference>
<keyword evidence="11" id="KW-1185">Reference proteome</keyword>
<comment type="caution">
    <text evidence="10">The sequence shown here is derived from an EMBL/GenBank/DDBJ whole genome shotgun (WGS) entry which is preliminary data.</text>
</comment>
<evidence type="ECO:0000256" key="4">
    <source>
        <dbReference type="ARBA" id="ARBA00022741"/>
    </source>
</evidence>
<evidence type="ECO:0000256" key="2">
    <source>
        <dbReference type="ARBA" id="ARBA00022527"/>
    </source>
</evidence>
<comment type="catalytic activity">
    <reaction evidence="8">
        <text>L-seryl-[protein] + ATP = O-phospho-L-seryl-[protein] + ADP + H(+)</text>
        <dbReference type="Rhea" id="RHEA:17989"/>
        <dbReference type="Rhea" id="RHEA-COMP:9863"/>
        <dbReference type="Rhea" id="RHEA-COMP:11604"/>
        <dbReference type="ChEBI" id="CHEBI:15378"/>
        <dbReference type="ChEBI" id="CHEBI:29999"/>
        <dbReference type="ChEBI" id="CHEBI:30616"/>
        <dbReference type="ChEBI" id="CHEBI:83421"/>
        <dbReference type="ChEBI" id="CHEBI:456216"/>
        <dbReference type="EC" id="2.7.11.1"/>
    </reaction>
</comment>
<dbReference type="InterPro" id="IPR016024">
    <property type="entry name" value="ARM-type_fold"/>
</dbReference>
<accession>A0A835Y6X3</accession>
<protein>
    <recommendedName>
        <fullName evidence="1">non-specific serine/threonine protein kinase</fullName>
        <ecNumber evidence="1">2.7.11.1</ecNumber>
    </recommendedName>
</protein>
<keyword evidence="5" id="KW-0418">Kinase</keyword>
<dbReference type="InterPro" id="IPR036770">
    <property type="entry name" value="Ankyrin_rpt-contain_sf"/>
</dbReference>
<dbReference type="PROSITE" id="PS50176">
    <property type="entry name" value="ARM_REPEAT"/>
    <property type="match status" value="1"/>
</dbReference>
<dbReference type="PANTHER" id="PTHR22983:SF6">
    <property type="entry name" value="SERINE_THREONINE-PROTEIN KINASE 36"/>
    <property type="match status" value="1"/>
</dbReference>
<keyword evidence="3" id="KW-0808">Transferase</keyword>
<dbReference type="EMBL" id="JAEHOE010000037">
    <property type="protein sequence ID" value="KAG2493565.1"/>
    <property type="molecule type" value="Genomic_DNA"/>
</dbReference>
<dbReference type="EC" id="2.7.11.1" evidence="1"/>
<dbReference type="PANTHER" id="PTHR22983">
    <property type="entry name" value="PROTEIN KINASE RELATED"/>
    <property type="match status" value="1"/>
</dbReference>
<dbReference type="Gene3D" id="1.25.40.20">
    <property type="entry name" value="Ankyrin repeat-containing domain"/>
    <property type="match status" value="1"/>
</dbReference>
<dbReference type="InterPro" id="IPR000225">
    <property type="entry name" value="Armadillo"/>
</dbReference>
<sequence length="1521" mass="153368">AGESKPQALPLQRAVADLASAAASAGGSHAPLVLAAVEAFRSAEAGLAADKAASSGYTAVCLDESWRAYCDVVQACSPRGGGRGGAGGRREGCWPALAAACHALADTLNRALQAISANLRGPALRQAEDLLRGLTDSPLPGQLCAAVEDARADARGGTAAEAAAQAALRALAAAVYCPATPATSSGVAAHFPLGAALAAASRMGGGGGASDRGMDTDAALPYAVRRSVGEALAASPGCVAALVEWAQAPPSGPGAGGGMPGTGGAVSKVDLYALQLLLQSGRACPALCQAAVLAGAPEGLMGLRDGPNGALALLGLTALLEGLHSRRGAPQGAAGGAGQGAGGGGGPAAAAAAAAQNALTPGSATDEALRRLAGMLTLASGDNLALGYVAAGAAAAYLRFYAQPAGPGPAAAAAAAAAGGGGGSSGLGSSRPLPPPPELLSPSRLASLVRLMKYHPAPSGAPALEGLEGAPARTGLFDGVAQFAALLLSYGASSDPGSAALQAGLGGAVVGLLAAGGRAGAAGGGGGPGGLLELSPRGFVALLEAAHHTAAPDAEGPQVLASPAVLGALVAALGERHQAALAAWPAAAGGGRPGAAAAALHAVDLMGRPLTPLPGGEGVEPSAYQDLLAQDNVMLHLVRCLDSLEPGEELLLPANLASRLVLSNTVFAQQFIAAGGLAPSTMARCLAEPCPPAVLVDVLLIVSQLARLHKDAFNTYEPLARANIYAQIRRLLSHPDAAVRSRVCNLVGNMCRHSAFFYGALERHGLLPPLIERCADADKATRKFACFAIGNAGFHNASLYGALEPAISPLVALLRDEEDKTRANAAGALGNLVRNSSALCGELIRAGALRALLETATAPERAPPPGAKGGGGGADAGGSPVKIALFSLGNMCAHRECRESLLALGVQDVIRRLSSNPDPTQQKYLQRIQQKLQAGAGQPGAGAGAPGLILAALPRNVIACLRLVDKATAALVGNRIIKIAEGVPGWAVASHLTRKRREFTLQQRRQLLGAVAAFGDVAWLERAAEAADCALSAEVMAAAAGAGMLACCQQLRAWDVPYHDGGVEALAAAASAGQREACDWLLSHGAEPSAAAAAAAAKAGHAALSLTLWERHAEPEPNPEPSRELEPEELEDWAQLLQAAAHGCNLAVLQLLWSATAPACIPGRRGQAAYRALLPGLYAAVADSPGPDWQAKLAWAEAQVQALQAEGAPAAEAAATRSACRAAASEAAARCAGPEAAVQRLRALRSRGYHVRTAAVVAAAAECGNLGTVTWLRQRHAPALGAPVRVLALPPGVALAAAVPALEAEGCRVDGFGTALAAITRGDKDGLAWVLQQHGAGVQGRFAKLLYGAVRQGRIDMLDELRSYKARTKRPLWSSVWESWDEAAAAGSEAVMEWLEDAQCPRGAGGNACVVAALNGDYATLRALIRQNCSSYLVGGHVKVLIEKASRRGPYRPASTSPLELLLQPGGGWTWKGLEEALSRQPPAWGALTSAKERGALVARARELRAEWEKEQDGGGAGPSG</sequence>
<feature type="non-terminal residue" evidence="10">
    <location>
        <position position="1521"/>
    </location>
</feature>
<keyword evidence="4" id="KW-0547">Nucleotide-binding</keyword>
<evidence type="ECO:0000256" key="8">
    <source>
        <dbReference type="ARBA" id="ARBA00048679"/>
    </source>
</evidence>
<evidence type="ECO:0000256" key="6">
    <source>
        <dbReference type="ARBA" id="ARBA00022840"/>
    </source>
</evidence>
<reference evidence="10" key="1">
    <citation type="journal article" date="2020" name="bioRxiv">
        <title>Comparative genomics of Chlamydomonas.</title>
        <authorList>
            <person name="Craig R.J."/>
            <person name="Hasan A.R."/>
            <person name="Ness R.W."/>
            <person name="Keightley P.D."/>
        </authorList>
    </citation>
    <scope>NUCLEOTIDE SEQUENCE</scope>
    <source>
        <strain evidence="10">CCAP 11/70</strain>
    </source>
</reference>
<keyword evidence="6" id="KW-0067">ATP-binding</keyword>
<proteinExistence type="predicted"/>
<dbReference type="GO" id="GO:0005524">
    <property type="term" value="F:ATP binding"/>
    <property type="evidence" value="ECO:0007669"/>
    <property type="project" value="UniProtKB-KW"/>
</dbReference>